<dbReference type="InterPro" id="IPR045851">
    <property type="entry name" value="AMP-bd_C_sf"/>
</dbReference>
<name>A0A485LLJ0_9STRA</name>
<dbReference type="PROSITE" id="PS00455">
    <property type="entry name" value="AMP_BINDING"/>
    <property type="match status" value="1"/>
</dbReference>
<dbReference type="GO" id="GO:0043041">
    <property type="term" value="P:amino acid activation for nonribosomal peptide biosynthetic process"/>
    <property type="evidence" value="ECO:0007669"/>
    <property type="project" value="TreeGrafter"/>
</dbReference>
<dbReference type="EMBL" id="VJMH01007198">
    <property type="protein sequence ID" value="KAF0685290.1"/>
    <property type="molecule type" value="Genomic_DNA"/>
</dbReference>
<dbReference type="Gene3D" id="1.10.1200.10">
    <property type="entry name" value="ACP-like"/>
    <property type="match status" value="1"/>
</dbReference>
<organism evidence="3 4">
    <name type="scientific">Aphanomyces stellatus</name>
    <dbReference type="NCBI Taxonomy" id="120398"/>
    <lineage>
        <taxon>Eukaryota</taxon>
        <taxon>Sar</taxon>
        <taxon>Stramenopiles</taxon>
        <taxon>Oomycota</taxon>
        <taxon>Saprolegniomycetes</taxon>
        <taxon>Saprolegniales</taxon>
        <taxon>Verrucalvaceae</taxon>
        <taxon>Aphanomyces</taxon>
    </lineage>
</organism>
<dbReference type="OrthoDB" id="78132at2759"/>
<dbReference type="InterPro" id="IPR036736">
    <property type="entry name" value="ACP-like_sf"/>
</dbReference>
<dbReference type="InterPro" id="IPR025110">
    <property type="entry name" value="AMP-bd_C"/>
</dbReference>
<dbReference type="CDD" id="cd05930">
    <property type="entry name" value="A_NRPS"/>
    <property type="match status" value="1"/>
</dbReference>
<dbReference type="GO" id="GO:0005737">
    <property type="term" value="C:cytoplasm"/>
    <property type="evidence" value="ECO:0007669"/>
    <property type="project" value="TreeGrafter"/>
</dbReference>
<sequence length="482" mass="52238">MMPLDASFPAKRLVHMLSEANVCAVIVSQAKYVDVNILKLSVPTIGVSAKSFVSSSKPANSIIQACPHDEAYIVYTSGSTGKPKGIPVLHSSAVNAISSEFGGFEILEGMRVMQFRAIASDVFQWELWKTLSCGACVVFRGEDALDTLSKVDVVSSTPTGLSLFGDPTQFPNLKCVAVGGESLPFALKELWCNHVTLINCYGPSECAIRTHEHELAKSQAVTIGKPTKNTNCYVLDEQQRQVPVGVIGELYLGGICVSPGYINLPQQTTERFLPDPFAPQNGNMYRTGDIGRLLSNGHFEILGRNDAQVKLKGYRIELDEVADAMMQHPGVISAAVIVKDDTHLVGYFSPPHVDTQALEDTVSDQLPTYMVPAVWVGLKEMPLNTGGKIDKSGLALLSVQSELDIVMTDIEKQMASVWAAVLKVNVNDIGRKTSFFALGGDSISVVKVVNACRKRGLLISVSRLIKARQLWRVAEAVSRKAS</sequence>
<dbReference type="SUPFAM" id="SSF47336">
    <property type="entry name" value="ACP-like"/>
    <property type="match status" value="1"/>
</dbReference>
<evidence type="ECO:0000259" key="1">
    <source>
        <dbReference type="PROSITE" id="PS50075"/>
    </source>
</evidence>
<evidence type="ECO:0000313" key="3">
    <source>
        <dbReference type="EMBL" id="VFT99441.1"/>
    </source>
</evidence>
<accession>A0A485LLJ0</accession>
<dbReference type="EMBL" id="CAADRA010007224">
    <property type="protein sequence ID" value="VFT99441.1"/>
    <property type="molecule type" value="Genomic_DNA"/>
</dbReference>
<keyword evidence="4" id="KW-1185">Reference proteome</keyword>
<dbReference type="Pfam" id="PF13193">
    <property type="entry name" value="AMP-binding_C"/>
    <property type="match status" value="1"/>
</dbReference>
<dbReference type="InterPro" id="IPR000873">
    <property type="entry name" value="AMP-dep_synth/lig_dom"/>
</dbReference>
<protein>
    <submittedName>
        <fullName evidence="3">Aste57867_22788 protein</fullName>
    </submittedName>
</protein>
<feature type="domain" description="Carrier" evidence="1">
    <location>
        <begin position="405"/>
        <end position="481"/>
    </location>
</feature>
<dbReference type="Gene3D" id="3.30.300.30">
    <property type="match status" value="1"/>
</dbReference>
<dbReference type="PROSITE" id="PS50075">
    <property type="entry name" value="CARRIER"/>
    <property type="match status" value="1"/>
</dbReference>
<dbReference type="AlphaFoldDB" id="A0A485LLJ0"/>
<reference evidence="3 4" key="1">
    <citation type="submission" date="2019-03" db="EMBL/GenBank/DDBJ databases">
        <authorList>
            <person name="Gaulin E."/>
            <person name="Dumas B."/>
        </authorList>
    </citation>
    <scope>NUCLEOTIDE SEQUENCE [LARGE SCALE GENOMIC DNA]</scope>
    <source>
        <strain evidence="3">CBS 568.67</strain>
    </source>
</reference>
<dbReference type="Pfam" id="PF00501">
    <property type="entry name" value="AMP-binding"/>
    <property type="match status" value="1"/>
</dbReference>
<dbReference type="GO" id="GO:0044550">
    <property type="term" value="P:secondary metabolite biosynthetic process"/>
    <property type="evidence" value="ECO:0007669"/>
    <property type="project" value="TreeGrafter"/>
</dbReference>
<dbReference type="PANTHER" id="PTHR45527:SF1">
    <property type="entry name" value="FATTY ACID SYNTHASE"/>
    <property type="match status" value="1"/>
</dbReference>
<evidence type="ECO:0000313" key="4">
    <source>
        <dbReference type="Proteomes" id="UP000332933"/>
    </source>
</evidence>
<dbReference type="InterPro" id="IPR042099">
    <property type="entry name" value="ANL_N_sf"/>
</dbReference>
<dbReference type="Pfam" id="PF00550">
    <property type="entry name" value="PP-binding"/>
    <property type="match status" value="1"/>
</dbReference>
<dbReference type="GO" id="GO:0031177">
    <property type="term" value="F:phosphopantetheine binding"/>
    <property type="evidence" value="ECO:0007669"/>
    <property type="project" value="TreeGrafter"/>
</dbReference>
<dbReference type="Gene3D" id="3.40.50.12780">
    <property type="entry name" value="N-terminal domain of ligase-like"/>
    <property type="match status" value="1"/>
</dbReference>
<gene>
    <name evidence="3" type="primary">Aste57867_22788</name>
    <name evidence="2" type="ORF">As57867_022718</name>
    <name evidence="3" type="ORF">ASTE57867_22788</name>
</gene>
<dbReference type="InterPro" id="IPR020845">
    <property type="entry name" value="AMP-binding_CS"/>
</dbReference>
<evidence type="ECO:0000313" key="2">
    <source>
        <dbReference type="EMBL" id="KAF0685290.1"/>
    </source>
</evidence>
<proteinExistence type="predicted"/>
<dbReference type="PANTHER" id="PTHR45527">
    <property type="entry name" value="NONRIBOSOMAL PEPTIDE SYNTHETASE"/>
    <property type="match status" value="1"/>
</dbReference>
<dbReference type="Proteomes" id="UP000332933">
    <property type="component" value="Unassembled WGS sequence"/>
</dbReference>
<dbReference type="InterPro" id="IPR009081">
    <property type="entry name" value="PP-bd_ACP"/>
</dbReference>
<dbReference type="SUPFAM" id="SSF56801">
    <property type="entry name" value="Acetyl-CoA synthetase-like"/>
    <property type="match status" value="1"/>
</dbReference>
<reference evidence="2" key="2">
    <citation type="submission" date="2019-06" db="EMBL/GenBank/DDBJ databases">
        <title>Genomics analysis of Aphanomyces spp. identifies a new class of oomycete effector associated with host adaptation.</title>
        <authorList>
            <person name="Gaulin E."/>
        </authorList>
    </citation>
    <scope>NUCLEOTIDE SEQUENCE</scope>
    <source>
        <strain evidence="2">CBS 578.67</strain>
    </source>
</reference>